<gene>
    <name evidence="2" type="ORF">KC19_VG122400</name>
</gene>
<keyword evidence="3" id="KW-1185">Reference proteome</keyword>
<feature type="region of interest" description="Disordered" evidence="1">
    <location>
        <begin position="1"/>
        <end position="27"/>
    </location>
</feature>
<proteinExistence type="predicted"/>
<organism evidence="2 3">
    <name type="scientific">Ceratodon purpureus</name>
    <name type="common">Fire moss</name>
    <name type="synonym">Dicranum purpureum</name>
    <dbReference type="NCBI Taxonomy" id="3225"/>
    <lineage>
        <taxon>Eukaryota</taxon>
        <taxon>Viridiplantae</taxon>
        <taxon>Streptophyta</taxon>
        <taxon>Embryophyta</taxon>
        <taxon>Bryophyta</taxon>
        <taxon>Bryophytina</taxon>
        <taxon>Bryopsida</taxon>
        <taxon>Dicranidae</taxon>
        <taxon>Pseudoditrichales</taxon>
        <taxon>Ditrichaceae</taxon>
        <taxon>Ceratodon</taxon>
    </lineage>
</organism>
<dbReference type="Proteomes" id="UP000822688">
    <property type="component" value="Chromosome V"/>
</dbReference>
<evidence type="ECO:0000313" key="2">
    <source>
        <dbReference type="EMBL" id="KAG0572757.1"/>
    </source>
</evidence>
<comment type="caution">
    <text evidence="2">The sequence shown here is derived from an EMBL/GenBank/DDBJ whole genome shotgun (WGS) entry which is preliminary data.</text>
</comment>
<sequence>MSGSTLFSSPSPPSSVEHEQVASSSSPGFRYTCCRRISVTTEGNCFRSHHPNNLAACLYHKYLLRSGIPNFPLRIHAAGRGCASKYSLSHNLIACIALPSDTPCCKNQQCSLFLHARTASTISNLPLLQHPADKNCSVFTSGDSCNPTLFPTAVVACPAISKRSWSSISPPFFSQCSKLRT</sequence>
<protein>
    <submittedName>
        <fullName evidence="2">Uncharacterized protein</fullName>
    </submittedName>
</protein>
<dbReference type="EMBL" id="CM026426">
    <property type="protein sequence ID" value="KAG0572757.1"/>
    <property type="molecule type" value="Genomic_DNA"/>
</dbReference>
<name>A0A8T0HPN2_CERPU</name>
<dbReference type="AlphaFoldDB" id="A0A8T0HPN2"/>
<evidence type="ECO:0000313" key="3">
    <source>
        <dbReference type="Proteomes" id="UP000822688"/>
    </source>
</evidence>
<reference evidence="2" key="1">
    <citation type="submission" date="2020-06" db="EMBL/GenBank/DDBJ databases">
        <title>WGS assembly of Ceratodon purpureus strain R40.</title>
        <authorList>
            <person name="Carey S.B."/>
            <person name="Jenkins J."/>
            <person name="Shu S."/>
            <person name="Lovell J.T."/>
            <person name="Sreedasyam A."/>
            <person name="Maumus F."/>
            <person name="Tiley G.P."/>
            <person name="Fernandez-Pozo N."/>
            <person name="Barry K."/>
            <person name="Chen C."/>
            <person name="Wang M."/>
            <person name="Lipzen A."/>
            <person name="Daum C."/>
            <person name="Saski C.A."/>
            <person name="Payton A.C."/>
            <person name="Mcbreen J.C."/>
            <person name="Conrad R.E."/>
            <person name="Kollar L.M."/>
            <person name="Olsson S."/>
            <person name="Huttunen S."/>
            <person name="Landis J.B."/>
            <person name="Wickett N.J."/>
            <person name="Johnson M.G."/>
            <person name="Rensing S.A."/>
            <person name="Grimwood J."/>
            <person name="Schmutz J."/>
            <person name="Mcdaniel S.F."/>
        </authorList>
    </citation>
    <scope>NUCLEOTIDE SEQUENCE</scope>
    <source>
        <strain evidence="2">R40</strain>
    </source>
</reference>
<accession>A0A8T0HPN2</accession>
<evidence type="ECO:0000256" key="1">
    <source>
        <dbReference type="SAM" id="MobiDB-lite"/>
    </source>
</evidence>